<dbReference type="EMBL" id="CP002475">
    <property type="protein sequence ID" value="ADW06247.1"/>
    <property type="molecule type" value="Genomic_DNA"/>
</dbReference>
<dbReference type="OrthoDB" id="2602488at2"/>
<sequence>MTCGACGVPVLTQFASPDLVGAVVEGGPDAVVHLHNPSGTTATTRAADLPLPVFERFFAGRGVSLPGGARNG</sequence>
<proteinExistence type="predicted"/>
<dbReference type="Proteomes" id="UP000002066">
    <property type="component" value="Chromosome"/>
</dbReference>
<evidence type="ECO:0000313" key="1">
    <source>
        <dbReference type="EMBL" id="ADW06247.1"/>
    </source>
</evidence>
<gene>
    <name evidence="1" type="ordered locus">Sfla_4846</name>
</gene>
<accession>A0A8D3WKB3</accession>
<dbReference type="AlphaFoldDB" id="A0A8D3WKB3"/>
<name>A0A8D3WKB3_STRFA</name>
<protein>
    <submittedName>
        <fullName evidence="1">Uncharacterized protein</fullName>
    </submittedName>
</protein>
<reference evidence="1 2" key="1">
    <citation type="submission" date="2011-01" db="EMBL/GenBank/DDBJ databases">
        <title>Complete sequence of chromosome of Streptomyces flavogriseus ATCC 33331.</title>
        <authorList>
            <consortium name="US DOE Joint Genome Institute"/>
            <person name="Lucas S."/>
            <person name="Copeland A."/>
            <person name="Lapidus A."/>
            <person name="Cheng J.-F."/>
            <person name="Goodwin L."/>
            <person name="Pitluck S."/>
            <person name="Davenport K."/>
            <person name="Detter J.C."/>
            <person name="Han C."/>
            <person name="Tapia R."/>
            <person name="Land M."/>
            <person name="Hauser L."/>
            <person name="Kyrpides N."/>
            <person name="Ivanova N."/>
            <person name="Ovchinnikova G."/>
            <person name="Pagani I."/>
            <person name="Brumm P."/>
            <person name="Mead D."/>
            <person name="Woyke T."/>
        </authorList>
    </citation>
    <scope>NUCLEOTIDE SEQUENCE [LARGE SCALE GENOMIC DNA]</scope>
    <source>
        <strain evidence="2">ATCC 33331 / IAF-45CD</strain>
    </source>
</reference>
<organism evidence="1 2">
    <name type="scientific">Streptomyces pratensis (strain ATCC 33331 / IAF-45CD)</name>
    <dbReference type="NCBI Taxonomy" id="591167"/>
    <lineage>
        <taxon>Bacteria</taxon>
        <taxon>Bacillati</taxon>
        <taxon>Actinomycetota</taxon>
        <taxon>Actinomycetes</taxon>
        <taxon>Kitasatosporales</taxon>
        <taxon>Streptomycetaceae</taxon>
        <taxon>Streptomyces</taxon>
    </lineage>
</organism>
<dbReference type="KEGG" id="sfa:Sfla_4846"/>
<evidence type="ECO:0000313" key="2">
    <source>
        <dbReference type="Proteomes" id="UP000002066"/>
    </source>
</evidence>